<name>A0A067BX11_SAPPC</name>
<accession>A0A067BX11</accession>
<feature type="domain" description="GED" evidence="1">
    <location>
        <begin position="154"/>
        <end position="239"/>
    </location>
</feature>
<dbReference type="KEGG" id="spar:SPRG_14954"/>
<dbReference type="RefSeq" id="XP_012210155.1">
    <property type="nucleotide sequence ID" value="XM_012354765.1"/>
</dbReference>
<dbReference type="PROSITE" id="PS51388">
    <property type="entry name" value="GED"/>
    <property type="match status" value="1"/>
</dbReference>
<dbReference type="OrthoDB" id="158533at2759"/>
<evidence type="ECO:0000313" key="2">
    <source>
        <dbReference type="EMBL" id="KDO19122.1"/>
    </source>
</evidence>
<dbReference type="Gene3D" id="1.20.120.1240">
    <property type="entry name" value="Dynamin, middle domain"/>
    <property type="match status" value="1"/>
</dbReference>
<gene>
    <name evidence="2" type="ORF">SPRG_14954</name>
</gene>
<keyword evidence="3" id="KW-1185">Reference proteome</keyword>
<sequence length="239" mass="26211">MAANRGDELPLFLSYATFANVVRQQYIRQWHAPMHALYASYADALTALLDRAVASSTSVGPLQRHIKAVATDVVASLGREMEKTLQEALAMEGRPYTVNSDVVAAFQTQRSTPLLSALDALAAETDDGRVSMGAVKALVQLHAMTHESLDDLQARDLLWALQAYLQVAAKRFSDKIPMLLQARFLAPFMTELRHRLATTEATDAVLERLLRDGNATARAELSAKLLALQQAKAEMHAIV</sequence>
<reference evidence="2 3" key="1">
    <citation type="journal article" date="2013" name="PLoS Genet.">
        <title>Distinctive expansion of potential virulence genes in the genome of the oomycete fish pathogen Saprolegnia parasitica.</title>
        <authorList>
            <person name="Jiang R.H."/>
            <person name="de Bruijn I."/>
            <person name="Haas B.J."/>
            <person name="Belmonte R."/>
            <person name="Lobach L."/>
            <person name="Christie J."/>
            <person name="van den Ackerveken G."/>
            <person name="Bottin A."/>
            <person name="Bulone V."/>
            <person name="Diaz-Moreno S.M."/>
            <person name="Dumas B."/>
            <person name="Fan L."/>
            <person name="Gaulin E."/>
            <person name="Govers F."/>
            <person name="Grenville-Briggs L.J."/>
            <person name="Horner N.R."/>
            <person name="Levin J.Z."/>
            <person name="Mammella M."/>
            <person name="Meijer H.J."/>
            <person name="Morris P."/>
            <person name="Nusbaum C."/>
            <person name="Oome S."/>
            <person name="Phillips A.J."/>
            <person name="van Rooyen D."/>
            <person name="Rzeszutek E."/>
            <person name="Saraiva M."/>
            <person name="Secombes C.J."/>
            <person name="Seidl M.F."/>
            <person name="Snel B."/>
            <person name="Stassen J.H."/>
            <person name="Sykes S."/>
            <person name="Tripathy S."/>
            <person name="van den Berg H."/>
            <person name="Vega-Arreguin J.C."/>
            <person name="Wawra S."/>
            <person name="Young S.K."/>
            <person name="Zeng Q."/>
            <person name="Dieguez-Uribeondo J."/>
            <person name="Russ C."/>
            <person name="Tyler B.M."/>
            <person name="van West P."/>
        </authorList>
    </citation>
    <scope>NUCLEOTIDE SEQUENCE [LARGE SCALE GENOMIC DNA]</scope>
    <source>
        <strain evidence="2 3">CBS 223.65</strain>
    </source>
</reference>
<evidence type="ECO:0000313" key="3">
    <source>
        <dbReference type="Proteomes" id="UP000030745"/>
    </source>
</evidence>
<dbReference type="AlphaFoldDB" id="A0A067BX11"/>
<dbReference type="GeneID" id="24136733"/>
<organism evidence="2 3">
    <name type="scientific">Saprolegnia parasitica (strain CBS 223.65)</name>
    <dbReference type="NCBI Taxonomy" id="695850"/>
    <lineage>
        <taxon>Eukaryota</taxon>
        <taxon>Sar</taxon>
        <taxon>Stramenopiles</taxon>
        <taxon>Oomycota</taxon>
        <taxon>Saprolegniomycetes</taxon>
        <taxon>Saprolegniales</taxon>
        <taxon>Saprolegniaceae</taxon>
        <taxon>Saprolegnia</taxon>
    </lineage>
</organism>
<protein>
    <recommendedName>
        <fullName evidence="1">GED domain-containing protein</fullName>
    </recommendedName>
</protein>
<dbReference type="InterPro" id="IPR020850">
    <property type="entry name" value="GED_dom"/>
</dbReference>
<dbReference type="VEuPathDB" id="FungiDB:SPRG_14954"/>
<dbReference type="STRING" id="695850.A0A067BX11"/>
<dbReference type="Pfam" id="PF01031">
    <property type="entry name" value="Dynamin_M"/>
    <property type="match status" value="1"/>
</dbReference>
<dbReference type="InterPro" id="IPR000375">
    <property type="entry name" value="Dynamin_stalk"/>
</dbReference>
<dbReference type="EMBL" id="KK583369">
    <property type="protein sequence ID" value="KDO19122.1"/>
    <property type="molecule type" value="Genomic_DNA"/>
</dbReference>
<dbReference type="Proteomes" id="UP000030745">
    <property type="component" value="Unassembled WGS sequence"/>
</dbReference>
<evidence type="ECO:0000259" key="1">
    <source>
        <dbReference type="PROSITE" id="PS51388"/>
    </source>
</evidence>
<proteinExistence type="predicted"/>